<dbReference type="Pfam" id="PF00107">
    <property type="entry name" value="ADH_zinc_N"/>
    <property type="match status" value="1"/>
</dbReference>
<dbReference type="CDD" id="cd05288">
    <property type="entry name" value="PGDH"/>
    <property type="match status" value="1"/>
</dbReference>
<dbReference type="EMBL" id="CABFNS010000801">
    <property type="protein sequence ID" value="VUC29579.1"/>
    <property type="molecule type" value="Genomic_DNA"/>
</dbReference>
<reference evidence="3 4" key="1">
    <citation type="submission" date="2019-06" db="EMBL/GenBank/DDBJ databases">
        <authorList>
            <person name="Broberg M."/>
        </authorList>
    </citation>
    <scope>NUCLEOTIDE SEQUENCE [LARGE SCALE GENOMIC DNA]</scope>
</reference>
<dbReference type="InterPro" id="IPR011032">
    <property type="entry name" value="GroES-like_sf"/>
</dbReference>
<dbReference type="Gene3D" id="3.40.50.720">
    <property type="entry name" value="NAD(P)-binding Rossmann-like Domain"/>
    <property type="match status" value="1"/>
</dbReference>
<dbReference type="Gene3D" id="3.90.180.10">
    <property type="entry name" value="Medium-chain alcohol dehydrogenases, catalytic domain"/>
    <property type="match status" value="1"/>
</dbReference>
<proteinExistence type="predicted"/>
<dbReference type="InterPro" id="IPR045010">
    <property type="entry name" value="MDR_fam"/>
</dbReference>
<organism evidence="3 4">
    <name type="scientific">Bionectria ochroleuca</name>
    <name type="common">Gliocladium roseum</name>
    <dbReference type="NCBI Taxonomy" id="29856"/>
    <lineage>
        <taxon>Eukaryota</taxon>
        <taxon>Fungi</taxon>
        <taxon>Dikarya</taxon>
        <taxon>Ascomycota</taxon>
        <taxon>Pezizomycotina</taxon>
        <taxon>Sordariomycetes</taxon>
        <taxon>Hypocreomycetidae</taxon>
        <taxon>Hypocreales</taxon>
        <taxon>Bionectriaceae</taxon>
        <taxon>Clonostachys</taxon>
    </lineage>
</organism>
<accession>A0ABY6UEG4</accession>
<dbReference type="InterPro" id="IPR036291">
    <property type="entry name" value="NAD(P)-bd_dom_sf"/>
</dbReference>
<protein>
    <recommendedName>
        <fullName evidence="2">Enoyl reductase (ER) domain-containing protein</fullName>
    </recommendedName>
</protein>
<evidence type="ECO:0000313" key="3">
    <source>
        <dbReference type="EMBL" id="VUC29579.1"/>
    </source>
</evidence>
<dbReference type="InterPro" id="IPR020843">
    <property type="entry name" value="ER"/>
</dbReference>
<dbReference type="InterPro" id="IPR013149">
    <property type="entry name" value="ADH-like_C"/>
</dbReference>
<sequence length="367" mass="39743">MARDNLSIHLAERPKGDIIPGTTFSQKRTPIPSPADLKDGEILVEALYLSLDPAMRTYLNPGGSYMAPVDIGGVMRGMTVCRVLVSKSKRAAAGDFVSGNTGWTEHAVLGEKDFEPSSRFPGLRDPQDMLSVLGPTGVTAWYGMTQIGDPKPGELVVVSGAAGATGSVAGQIAKIRGATVVGIAGSDDKCRWLVEELGFDVALNYKAADFKNKFKEATKKRIDVYFDNGESTVLSSSPSFVLTQNLVGGQILDMCLARAKEHARFVECGVISQYNTRDHAGLRNIANVVSLRIHMQGFIIFDQLKYFPQARSDLSKWIAEGKLKKNETIIQGGLEKAEQALVDLYKGINTGKLLVEIKNPKAITPKL</sequence>
<comment type="caution">
    <text evidence="3">The sequence shown here is derived from an EMBL/GenBank/DDBJ whole genome shotgun (WGS) entry which is preliminary data.</text>
</comment>
<dbReference type="InterPro" id="IPR041694">
    <property type="entry name" value="ADH_N_2"/>
</dbReference>
<feature type="domain" description="Enoyl reductase (ER)" evidence="2">
    <location>
        <begin position="21"/>
        <end position="355"/>
    </location>
</feature>
<keyword evidence="4" id="KW-1185">Reference proteome</keyword>
<dbReference type="SMART" id="SM00829">
    <property type="entry name" value="PKS_ER"/>
    <property type="match status" value="1"/>
</dbReference>
<dbReference type="Pfam" id="PF16884">
    <property type="entry name" value="ADH_N_2"/>
    <property type="match status" value="1"/>
</dbReference>
<evidence type="ECO:0000256" key="1">
    <source>
        <dbReference type="ARBA" id="ARBA00023002"/>
    </source>
</evidence>
<keyword evidence="1" id="KW-0560">Oxidoreductase</keyword>
<dbReference type="PANTHER" id="PTHR43205:SF42">
    <property type="entry name" value="ALCOHOL DEHYDROGENASE, ZINC-CONTAINING (AFU_ORTHOLOGUE AFUA_7G04530)"/>
    <property type="match status" value="1"/>
</dbReference>
<dbReference type="PANTHER" id="PTHR43205">
    <property type="entry name" value="PROSTAGLANDIN REDUCTASE"/>
    <property type="match status" value="1"/>
</dbReference>
<dbReference type="Proteomes" id="UP000766486">
    <property type="component" value="Unassembled WGS sequence"/>
</dbReference>
<dbReference type="SUPFAM" id="SSF51735">
    <property type="entry name" value="NAD(P)-binding Rossmann-fold domains"/>
    <property type="match status" value="1"/>
</dbReference>
<evidence type="ECO:0000313" key="4">
    <source>
        <dbReference type="Proteomes" id="UP000766486"/>
    </source>
</evidence>
<dbReference type="SUPFAM" id="SSF50129">
    <property type="entry name" value="GroES-like"/>
    <property type="match status" value="1"/>
</dbReference>
<gene>
    <name evidence="3" type="ORF">CLO192961_LOCUS261210</name>
</gene>
<name>A0ABY6UEG4_BIOOC</name>
<evidence type="ECO:0000259" key="2">
    <source>
        <dbReference type="SMART" id="SM00829"/>
    </source>
</evidence>